<reference evidence="15 16" key="1">
    <citation type="submission" date="2018-04" db="EMBL/GenBank/DDBJ databases">
        <title>The genome of golden apple snail Pomacea canaliculata provides insight into stress tolerance and invasive adaptation.</title>
        <authorList>
            <person name="Liu C."/>
            <person name="Liu B."/>
            <person name="Ren Y."/>
            <person name="Zhang Y."/>
            <person name="Wang H."/>
            <person name="Li S."/>
            <person name="Jiang F."/>
            <person name="Yin L."/>
            <person name="Zhang G."/>
            <person name="Qian W."/>
            <person name="Fan W."/>
        </authorList>
    </citation>
    <scope>NUCLEOTIDE SEQUENCE [LARGE SCALE GENOMIC DNA]</scope>
    <source>
        <strain evidence="15">SZHN2017</strain>
        <tissue evidence="15">Muscle</tissue>
    </source>
</reference>
<dbReference type="InterPro" id="IPR036024">
    <property type="entry name" value="Somatomedin_B-like_dom_sf"/>
</dbReference>
<dbReference type="GO" id="GO:0004521">
    <property type="term" value="F:RNA endonuclease activity"/>
    <property type="evidence" value="ECO:0007669"/>
    <property type="project" value="UniProtKB-UniRule"/>
</dbReference>
<comment type="subunit">
    <text evidence="3 12">Monomer.</text>
</comment>
<dbReference type="GO" id="GO:0046872">
    <property type="term" value="F:metal ion binding"/>
    <property type="evidence" value="ECO:0007669"/>
    <property type="project" value="UniProtKB-UniRule"/>
</dbReference>
<keyword evidence="6 12" id="KW-0255">Endonuclease</keyword>
<dbReference type="Pfam" id="PF01033">
    <property type="entry name" value="Somatomedin_B"/>
    <property type="match status" value="1"/>
</dbReference>
<evidence type="ECO:0000256" key="12">
    <source>
        <dbReference type="RuleBase" id="RU367085"/>
    </source>
</evidence>
<evidence type="ECO:0000256" key="4">
    <source>
        <dbReference type="ARBA" id="ARBA00022722"/>
    </source>
</evidence>
<keyword evidence="8 12" id="KW-0694">RNA-binding</keyword>
<evidence type="ECO:0000259" key="13">
    <source>
        <dbReference type="PROSITE" id="PS50958"/>
    </source>
</evidence>
<dbReference type="SUPFAM" id="SSF142877">
    <property type="entry name" value="EndoU-like"/>
    <property type="match status" value="1"/>
</dbReference>
<dbReference type="EMBL" id="PZQS01000004">
    <property type="protein sequence ID" value="PVD32073.1"/>
    <property type="molecule type" value="Genomic_DNA"/>
</dbReference>
<dbReference type="PROSITE" id="PS50958">
    <property type="entry name" value="SMB_2"/>
    <property type="match status" value="1"/>
</dbReference>
<evidence type="ECO:0000256" key="3">
    <source>
        <dbReference type="ARBA" id="ARBA00011245"/>
    </source>
</evidence>
<evidence type="ECO:0000313" key="16">
    <source>
        <dbReference type="Proteomes" id="UP000245119"/>
    </source>
</evidence>
<protein>
    <recommendedName>
        <fullName evidence="12">Uridylate-specific endoribonuclease</fullName>
        <ecNumber evidence="12">4.6.1.-</ecNumber>
    </recommendedName>
</protein>
<dbReference type="Proteomes" id="UP000245119">
    <property type="component" value="Linkage Group LG4"/>
</dbReference>
<evidence type="ECO:0000256" key="5">
    <source>
        <dbReference type="ARBA" id="ARBA00022723"/>
    </source>
</evidence>
<dbReference type="Gene3D" id="4.10.410.20">
    <property type="match status" value="1"/>
</dbReference>
<dbReference type="OrthoDB" id="430326at2759"/>
<organism evidence="15 16">
    <name type="scientific">Pomacea canaliculata</name>
    <name type="common">Golden apple snail</name>
    <dbReference type="NCBI Taxonomy" id="400727"/>
    <lineage>
        <taxon>Eukaryota</taxon>
        <taxon>Metazoa</taxon>
        <taxon>Spiralia</taxon>
        <taxon>Lophotrochozoa</taxon>
        <taxon>Mollusca</taxon>
        <taxon>Gastropoda</taxon>
        <taxon>Caenogastropoda</taxon>
        <taxon>Architaenioglossa</taxon>
        <taxon>Ampullarioidea</taxon>
        <taxon>Ampullariidae</taxon>
        <taxon>Pomacea</taxon>
    </lineage>
</organism>
<name>A0A2T7PF94_POMCA</name>
<keyword evidence="16" id="KW-1185">Reference proteome</keyword>
<evidence type="ECO:0000256" key="11">
    <source>
        <dbReference type="ARBA" id="ARBA00023239"/>
    </source>
</evidence>
<dbReference type="EC" id="4.6.1.-" evidence="12"/>
<dbReference type="AlphaFoldDB" id="A0A2T7PF94"/>
<dbReference type="SMART" id="SM00201">
    <property type="entry name" value="SO"/>
    <property type="match status" value="1"/>
</dbReference>
<dbReference type="PANTHER" id="PTHR12439">
    <property type="entry name" value="PLACENTAL PROTEIN 11-RELATED"/>
    <property type="match status" value="1"/>
</dbReference>
<comment type="cofactor">
    <cofactor evidence="1 12">
        <name>Mn(2+)</name>
        <dbReference type="ChEBI" id="CHEBI:29035"/>
    </cofactor>
</comment>
<dbReference type="InterPro" id="IPR001212">
    <property type="entry name" value="Somatomedin_B_dom"/>
</dbReference>
<evidence type="ECO:0000256" key="1">
    <source>
        <dbReference type="ARBA" id="ARBA00001936"/>
    </source>
</evidence>
<feature type="domain" description="EndoU" evidence="14">
    <location>
        <begin position="49"/>
        <end position="199"/>
    </location>
</feature>
<keyword evidence="7 12" id="KW-0378">Hydrolase</keyword>
<dbReference type="PANTHER" id="PTHR12439:SF42">
    <property type="entry name" value="ENDORIBONUCLEASE-RELATED"/>
    <property type="match status" value="1"/>
</dbReference>
<gene>
    <name evidence="15" type="ORF">C0Q70_07501</name>
</gene>
<feature type="domain" description="SMB" evidence="13">
    <location>
        <begin position="6"/>
        <end position="50"/>
    </location>
</feature>
<keyword evidence="9" id="KW-1015">Disulfide bond</keyword>
<dbReference type="CDD" id="cd21159">
    <property type="entry name" value="XendoU"/>
    <property type="match status" value="1"/>
</dbReference>
<dbReference type="InterPro" id="IPR039787">
    <property type="entry name" value="ENDOU"/>
</dbReference>
<keyword evidence="4 12" id="KW-0540">Nuclease</keyword>
<evidence type="ECO:0000256" key="8">
    <source>
        <dbReference type="ARBA" id="ARBA00022884"/>
    </source>
</evidence>
<dbReference type="GO" id="GO:0016829">
    <property type="term" value="F:lyase activity"/>
    <property type="evidence" value="ECO:0007669"/>
    <property type="project" value="UniProtKB-KW"/>
</dbReference>
<evidence type="ECO:0000256" key="9">
    <source>
        <dbReference type="ARBA" id="ARBA00023157"/>
    </source>
</evidence>
<dbReference type="GO" id="GO:0003723">
    <property type="term" value="F:RNA binding"/>
    <property type="evidence" value="ECO:0007669"/>
    <property type="project" value="UniProtKB-UniRule"/>
</dbReference>
<keyword evidence="10 12" id="KW-0464">Manganese</keyword>
<dbReference type="SUPFAM" id="SSF90188">
    <property type="entry name" value="Somatomedin B domain"/>
    <property type="match status" value="1"/>
</dbReference>
<accession>A0A2T7PF94</accession>
<evidence type="ECO:0000313" key="15">
    <source>
        <dbReference type="EMBL" id="PVD32073.1"/>
    </source>
</evidence>
<sequence>MIFDLAAQSCVGRCGAGVDSSQPCQCNTACLSYSDCCLDYMATCVTGQTCSVFNDMTEYLWTNDNHRLTTSQFTANWQTQVASSSTTDQSTSKFFTYVDETTLNSRAIYTAFVAILDNFYALTGTSDSITTAEQAEMDKLYSLLTPTALFNKLYSYLKCRGKISSVTDFKTKFYLLWFNLYPRSSSKPNVLDSCGFEHVIGSLMWRAPSSPGSLSSTSEAAKSLGSFFIGTSPQFDLALYTLCAFEYTDAICNIKLGGTSYAIQTWDIAHVSGLQIGSAYPSI</sequence>
<evidence type="ECO:0000259" key="14">
    <source>
        <dbReference type="PROSITE" id="PS51959"/>
    </source>
</evidence>
<keyword evidence="5 12" id="KW-0479">Metal-binding</keyword>
<evidence type="ECO:0000256" key="6">
    <source>
        <dbReference type="ARBA" id="ARBA00022759"/>
    </source>
</evidence>
<keyword evidence="11" id="KW-0456">Lyase</keyword>
<evidence type="ECO:0000256" key="7">
    <source>
        <dbReference type="ARBA" id="ARBA00022801"/>
    </source>
</evidence>
<evidence type="ECO:0000256" key="10">
    <source>
        <dbReference type="ARBA" id="ARBA00023211"/>
    </source>
</evidence>
<dbReference type="GO" id="GO:0016787">
    <property type="term" value="F:hydrolase activity"/>
    <property type="evidence" value="ECO:0007669"/>
    <property type="project" value="UniProtKB-KW"/>
</dbReference>
<comment type="similarity">
    <text evidence="2 12">Belongs to the ENDOU family.</text>
</comment>
<dbReference type="PROSITE" id="PS00524">
    <property type="entry name" value="SMB_1"/>
    <property type="match status" value="1"/>
</dbReference>
<proteinExistence type="inferred from homology"/>
<comment type="catalytic activity">
    <reaction evidence="12">
        <text>ribonucleotidyl-uridine-RNA = a 5'-end dephospho-uridine-RNA + a 3'-end 2',3'-cyclophospho-ribonucleotide-RNA</text>
        <dbReference type="Rhea" id="RHEA:67792"/>
        <dbReference type="Rhea" id="RHEA-COMP:10464"/>
        <dbReference type="Rhea" id="RHEA-COMP:17354"/>
        <dbReference type="Rhea" id="RHEA-COMP:17356"/>
        <dbReference type="ChEBI" id="CHEBI:83064"/>
        <dbReference type="ChEBI" id="CHEBI:173117"/>
        <dbReference type="ChEBI" id="CHEBI:173224"/>
    </reaction>
</comment>
<dbReference type="Pfam" id="PF09412">
    <property type="entry name" value="XendoU"/>
    <property type="match status" value="2"/>
</dbReference>
<dbReference type="InterPro" id="IPR037227">
    <property type="entry name" value="EndoU-like"/>
</dbReference>
<evidence type="ECO:0000256" key="2">
    <source>
        <dbReference type="ARBA" id="ARBA00010168"/>
    </source>
</evidence>
<dbReference type="InterPro" id="IPR018998">
    <property type="entry name" value="EndoU_C"/>
</dbReference>
<comment type="caution">
    <text evidence="15">The sequence shown here is derived from an EMBL/GenBank/DDBJ whole genome shotgun (WGS) entry which is preliminary data.</text>
</comment>
<dbReference type="PROSITE" id="PS51959">
    <property type="entry name" value="ENDOU"/>
    <property type="match status" value="2"/>
</dbReference>
<feature type="domain" description="EndoU" evidence="14">
    <location>
        <begin position="222"/>
        <end position="283"/>
    </location>
</feature>